<dbReference type="OrthoDB" id="10069473at2759"/>
<organism evidence="4 5">
    <name type="scientific">Curvularia clavata</name>
    <dbReference type="NCBI Taxonomy" id="95742"/>
    <lineage>
        <taxon>Eukaryota</taxon>
        <taxon>Fungi</taxon>
        <taxon>Dikarya</taxon>
        <taxon>Ascomycota</taxon>
        <taxon>Pezizomycotina</taxon>
        <taxon>Dothideomycetes</taxon>
        <taxon>Pleosporomycetidae</taxon>
        <taxon>Pleosporales</taxon>
        <taxon>Pleosporineae</taxon>
        <taxon>Pleosporaceae</taxon>
        <taxon>Curvularia</taxon>
    </lineage>
</organism>
<sequence>MAFTEDSLKAKLSSLNETQDAISTVGQWILFHRHHIYPTASFNVHNPHARHAERIAAVWLQRMKESTPNKKLVLIYLANEITQTSKMRKKEEFLKAYEPILAEATTVAYKGSPHEIQNKIRRVVEVWRQRSIFNPAVQQAIERSIDEIDRTKSTRKPALGGSLFSSSAIPPELSSVAPLATSLQKADLATKPAVTAANQDYEKLTNPNAAIPSPPMHAAGLAALCKKLALAEGAVAESIKARNALIAGLEQLLETNKTKLEQEEAQAADLKTRKEAIESRRREVEEAILKGLSAAEQNKISTAPLPVASTSPSTATFPTGQGRPEVEELTPPPMESFTPTGSPQQKPAPTNDPVPDIGDDVMPEPAAHPVVPEAAPAPGHHTTQPDFATTMGEPNQHVAADLLKSLQHARPGADGAAYGHQAYENAHKKRKMSRNAADDDFAAFAGDRDMAGIDDNFAELI</sequence>
<evidence type="ECO:0000313" key="4">
    <source>
        <dbReference type="EMBL" id="USP75116.1"/>
    </source>
</evidence>
<evidence type="ECO:0000256" key="2">
    <source>
        <dbReference type="SAM" id="MobiDB-lite"/>
    </source>
</evidence>
<dbReference type="InterPro" id="IPR006569">
    <property type="entry name" value="CID_dom"/>
</dbReference>
<feature type="compositionally biased region" description="Low complexity" evidence="2">
    <location>
        <begin position="303"/>
        <end position="319"/>
    </location>
</feature>
<dbReference type="InterPro" id="IPR008942">
    <property type="entry name" value="ENTH_VHS"/>
</dbReference>
<protein>
    <recommendedName>
        <fullName evidence="3">CID domain-containing protein</fullName>
    </recommendedName>
</protein>
<dbReference type="InterPro" id="IPR047883">
    <property type="entry name" value="Rtt103-like_CID"/>
</dbReference>
<evidence type="ECO:0000313" key="5">
    <source>
        <dbReference type="Proteomes" id="UP001056012"/>
    </source>
</evidence>
<evidence type="ECO:0000259" key="3">
    <source>
        <dbReference type="PROSITE" id="PS51391"/>
    </source>
</evidence>
<dbReference type="PROSITE" id="PS51391">
    <property type="entry name" value="CID"/>
    <property type="match status" value="1"/>
</dbReference>
<keyword evidence="5" id="KW-1185">Reference proteome</keyword>
<dbReference type="SMART" id="SM00582">
    <property type="entry name" value="RPR"/>
    <property type="match status" value="1"/>
</dbReference>
<feature type="coiled-coil region" evidence="1">
    <location>
        <begin position="246"/>
        <end position="287"/>
    </location>
</feature>
<reference evidence="4" key="1">
    <citation type="submission" date="2021-12" db="EMBL/GenBank/DDBJ databases">
        <title>Curvularia clavata genome.</title>
        <authorList>
            <person name="Cao Y."/>
        </authorList>
    </citation>
    <scope>NUCLEOTIDE SEQUENCE</scope>
    <source>
        <strain evidence="4">Yc1106</strain>
    </source>
</reference>
<dbReference type="PANTHER" id="PTHR12460:SF0">
    <property type="entry name" value="CID DOMAIN-CONTAINING PROTEIN-RELATED"/>
    <property type="match status" value="1"/>
</dbReference>
<dbReference type="GO" id="GO:0031124">
    <property type="term" value="P:mRNA 3'-end processing"/>
    <property type="evidence" value="ECO:0007669"/>
    <property type="project" value="InterPro"/>
</dbReference>
<gene>
    <name evidence="4" type="ORF">yc1106_02390</name>
</gene>
<dbReference type="CDD" id="cd17003">
    <property type="entry name" value="CID_Rtt103"/>
    <property type="match status" value="1"/>
</dbReference>
<feature type="domain" description="CID" evidence="3">
    <location>
        <begin position="1"/>
        <end position="149"/>
    </location>
</feature>
<dbReference type="GO" id="GO:0099122">
    <property type="term" value="F:RNA polymerase II C-terminal domain binding"/>
    <property type="evidence" value="ECO:0007669"/>
    <property type="project" value="InterPro"/>
</dbReference>
<proteinExistence type="predicted"/>
<accession>A0A9Q8Z2Q4</accession>
<dbReference type="VEuPathDB" id="FungiDB:yc1106_02390"/>
<keyword evidence="1" id="KW-0175">Coiled coil</keyword>
<name>A0A9Q8Z2Q4_CURCL</name>
<dbReference type="Gene3D" id="1.25.40.90">
    <property type="match status" value="1"/>
</dbReference>
<feature type="compositionally biased region" description="Polar residues" evidence="2">
    <location>
        <begin position="337"/>
        <end position="348"/>
    </location>
</feature>
<dbReference type="AlphaFoldDB" id="A0A9Q8Z2Q4"/>
<dbReference type="EMBL" id="CP089275">
    <property type="protein sequence ID" value="USP75116.1"/>
    <property type="molecule type" value="Genomic_DNA"/>
</dbReference>
<evidence type="ECO:0000256" key="1">
    <source>
        <dbReference type="SAM" id="Coils"/>
    </source>
</evidence>
<feature type="region of interest" description="Disordered" evidence="2">
    <location>
        <begin position="303"/>
        <end position="365"/>
    </location>
</feature>
<dbReference type="PANTHER" id="PTHR12460">
    <property type="entry name" value="CYCLIN-DEPENDENT KINASE INHIBITOR-RELATED PROTEIN"/>
    <property type="match status" value="1"/>
</dbReference>
<dbReference type="SUPFAM" id="SSF48464">
    <property type="entry name" value="ENTH/VHS domain"/>
    <property type="match status" value="1"/>
</dbReference>
<dbReference type="Pfam" id="PF04818">
    <property type="entry name" value="CID"/>
    <property type="match status" value="1"/>
</dbReference>
<dbReference type="Proteomes" id="UP001056012">
    <property type="component" value="Chromosome 2"/>
</dbReference>